<protein>
    <recommendedName>
        <fullName evidence="1">Alpha-L-glutamate ligase-related protein ATP-grasp domain-containing protein</fullName>
    </recommendedName>
</protein>
<dbReference type="Gene3D" id="3.30.470.20">
    <property type="entry name" value="ATP-grasp fold, B domain"/>
    <property type="match status" value="2"/>
</dbReference>
<evidence type="ECO:0000259" key="1">
    <source>
        <dbReference type="Pfam" id="PF14397"/>
    </source>
</evidence>
<dbReference type="InterPro" id="IPR039523">
    <property type="entry name" value="RimK-rel_E_lig_ATP-grasp"/>
</dbReference>
<dbReference type="Gene3D" id="3.40.50.20">
    <property type="match status" value="1"/>
</dbReference>
<dbReference type="EMBL" id="JACOPS010000004">
    <property type="protein sequence ID" value="MBC5728589.1"/>
    <property type="molecule type" value="Genomic_DNA"/>
</dbReference>
<dbReference type="InterPro" id="IPR013815">
    <property type="entry name" value="ATP_grasp_subdomain_1"/>
</dbReference>
<comment type="caution">
    <text evidence="2">The sequence shown here is derived from an EMBL/GenBank/DDBJ whole genome shotgun (WGS) entry which is preliminary data.</text>
</comment>
<dbReference type="SUPFAM" id="SSF56059">
    <property type="entry name" value="Glutathione synthetase ATP-binding domain-like"/>
    <property type="match status" value="1"/>
</dbReference>
<name>A0ABR7HM64_9FIRM</name>
<organism evidence="2 3">
    <name type="scientific">Ruminococcus intestinalis</name>
    <dbReference type="NCBI Taxonomy" id="2763066"/>
    <lineage>
        <taxon>Bacteria</taxon>
        <taxon>Bacillati</taxon>
        <taxon>Bacillota</taxon>
        <taxon>Clostridia</taxon>
        <taxon>Eubacteriales</taxon>
        <taxon>Oscillospiraceae</taxon>
        <taxon>Ruminococcus</taxon>
    </lineage>
</organism>
<gene>
    <name evidence="2" type="ORF">H8R91_08695</name>
</gene>
<evidence type="ECO:0000313" key="3">
    <source>
        <dbReference type="Proteomes" id="UP000636755"/>
    </source>
</evidence>
<accession>A0ABR7HM64</accession>
<sequence>MGKLGYIVRCIAHMDYSALFDTVKQVHKLSGKPRAVILADIVSCGFKYGAGYKDYLLCEFYNLNSEQRATFVTRGINNTVVKLLNDPDYYHILDNKTEFYTMFNDYLHRKWLNFAKCSKSEFVDFMQEFDEIICKPDDLCCGKGVDKLKKADFGSLDDMYDELKRRHISIVEEVVKQHHDMSRINPDSVNTIRVYTVLTDGKANAIYACIRMGNSDRPVDNINAGGMYSPIDMKTGKIAFPACDKQRKVYEKHPRSGCELKGYQIPFWEESIAMCCEAAEKLPQLGYIGWDVAITENGPLFIEANNMPGHDALPQMPLQAPDKIGFLPTLRQYVKGI</sequence>
<evidence type="ECO:0000313" key="2">
    <source>
        <dbReference type="EMBL" id="MBC5728589.1"/>
    </source>
</evidence>
<dbReference type="Proteomes" id="UP000636755">
    <property type="component" value="Unassembled WGS sequence"/>
</dbReference>
<keyword evidence="3" id="KW-1185">Reference proteome</keyword>
<dbReference type="Pfam" id="PF14397">
    <property type="entry name" value="ATPgrasp_ST"/>
    <property type="match status" value="1"/>
</dbReference>
<dbReference type="Gene3D" id="3.30.1490.20">
    <property type="entry name" value="ATP-grasp fold, A domain"/>
    <property type="match status" value="1"/>
</dbReference>
<proteinExistence type="predicted"/>
<reference evidence="2 3" key="1">
    <citation type="submission" date="2020-08" db="EMBL/GenBank/DDBJ databases">
        <title>Genome public.</title>
        <authorList>
            <person name="Liu C."/>
            <person name="Sun Q."/>
        </authorList>
    </citation>
    <scope>NUCLEOTIDE SEQUENCE [LARGE SCALE GENOMIC DNA]</scope>
    <source>
        <strain evidence="2 3">NSJ-71</strain>
    </source>
</reference>
<feature type="domain" description="Alpha-L-glutamate ligase-related protein ATP-grasp" evidence="1">
    <location>
        <begin position="155"/>
        <end position="310"/>
    </location>
</feature>
<dbReference type="RefSeq" id="WP_186935698.1">
    <property type="nucleotide sequence ID" value="NZ_JACOPS010000004.1"/>
</dbReference>